<sequence>MKTAVLGGGLTGITLARLLNEKGQDVCVFEKENVTGGLCRSKTKDGFTFDIGGSHIIFSRDKEVNDFMCDVLGINKDKRNRNTKIFFKGSYVKYPFENGLYQLPQNDRFFCINEFVKNLIALEKGELKDPENFKEWIYHTFGKGIAESYMVPYNEKIWNYPAEKMSHHWVDGRIPRPPVEDIIKSAIGIETEGYTHQSVFTYPVRGGIEALVDSLKEPVLDKITTDFEVRTIKKEEDGFLVGNGSHEVKCEKVISTLPPKVLLSCLSDVPENVKTACENLKYNSIACVAIGVKGELGDISWLYIPQKELGYFNRISFPSNYSAEVAPEGCSSVLAEITYNRGDEISKMSDSELISHVTDGLLEMKIIKDKSSVVYSDVSRFEYAYVVYDLDYLKNVKIMKKYFESLGISLVGRFSEFEYLNMDGCIRHVFDYVKNKINSE</sequence>
<organism evidence="2 3">
    <name type="scientific">Methanomicrobium antiquum</name>
    <dbReference type="NCBI Taxonomy" id="487686"/>
    <lineage>
        <taxon>Archaea</taxon>
        <taxon>Methanobacteriati</taxon>
        <taxon>Methanobacteriota</taxon>
        <taxon>Stenosarchaea group</taxon>
        <taxon>Methanomicrobia</taxon>
        <taxon>Methanomicrobiales</taxon>
        <taxon>Methanomicrobiaceae</taxon>
        <taxon>Methanomicrobium</taxon>
    </lineage>
</organism>
<gene>
    <name evidence="2" type="ORF">L1994_08225</name>
</gene>
<dbReference type="PANTHER" id="PTHR21197:SF0">
    <property type="entry name" value="UDP-GALACTOPYRANOSE MUTASE"/>
    <property type="match status" value="1"/>
</dbReference>
<dbReference type="RefSeq" id="WP_278098969.1">
    <property type="nucleotide sequence ID" value="NZ_CP091092.1"/>
</dbReference>
<reference evidence="2" key="1">
    <citation type="submission" date="2022-01" db="EMBL/GenBank/DDBJ databases">
        <title>Complete genome of Methanomicrobium antiquum DSM 21220.</title>
        <authorList>
            <person name="Chen S.-C."/>
            <person name="You Y.-T."/>
            <person name="Zhou Y.-Z."/>
            <person name="Lai M.-C."/>
        </authorList>
    </citation>
    <scope>NUCLEOTIDE SEQUENCE</scope>
    <source>
        <strain evidence="2">DSM 21220</strain>
    </source>
</reference>
<dbReference type="KEGG" id="manq:L1994_08225"/>
<evidence type="ECO:0000313" key="3">
    <source>
        <dbReference type="Proteomes" id="UP001218895"/>
    </source>
</evidence>
<dbReference type="GO" id="GO:0050660">
    <property type="term" value="F:flavin adenine dinucleotide binding"/>
    <property type="evidence" value="ECO:0007669"/>
    <property type="project" value="TreeGrafter"/>
</dbReference>
<feature type="domain" description="Amine oxidase" evidence="1">
    <location>
        <begin position="10"/>
        <end position="385"/>
    </location>
</feature>
<dbReference type="SUPFAM" id="SSF51905">
    <property type="entry name" value="FAD/NAD(P)-binding domain"/>
    <property type="match status" value="1"/>
</dbReference>
<dbReference type="PANTHER" id="PTHR21197">
    <property type="entry name" value="UDP-GALACTOPYRANOSE MUTASE"/>
    <property type="match status" value="1"/>
</dbReference>
<dbReference type="GO" id="GO:0016491">
    <property type="term" value="F:oxidoreductase activity"/>
    <property type="evidence" value="ECO:0007669"/>
    <property type="project" value="InterPro"/>
</dbReference>
<name>A0AAF0JM40_9EURY</name>
<dbReference type="Gene3D" id="3.50.50.60">
    <property type="entry name" value="FAD/NAD(P)-binding domain"/>
    <property type="match status" value="1"/>
</dbReference>
<dbReference type="AlphaFoldDB" id="A0AAF0JM40"/>
<dbReference type="GeneID" id="79950377"/>
<keyword evidence="3" id="KW-1185">Reference proteome</keyword>
<dbReference type="InterPro" id="IPR036188">
    <property type="entry name" value="FAD/NAD-bd_sf"/>
</dbReference>
<evidence type="ECO:0000313" key="2">
    <source>
        <dbReference type="EMBL" id="WFN36130.1"/>
    </source>
</evidence>
<dbReference type="InterPro" id="IPR002937">
    <property type="entry name" value="Amino_oxidase"/>
</dbReference>
<accession>A0AAF0JM40</accession>
<proteinExistence type="predicted"/>
<dbReference type="Proteomes" id="UP001218895">
    <property type="component" value="Chromosome"/>
</dbReference>
<dbReference type="GO" id="GO:0008767">
    <property type="term" value="F:UDP-galactopyranose mutase activity"/>
    <property type="evidence" value="ECO:0007669"/>
    <property type="project" value="TreeGrafter"/>
</dbReference>
<dbReference type="EMBL" id="CP091092">
    <property type="protein sequence ID" value="WFN36130.1"/>
    <property type="molecule type" value="Genomic_DNA"/>
</dbReference>
<evidence type="ECO:0000259" key="1">
    <source>
        <dbReference type="Pfam" id="PF01593"/>
    </source>
</evidence>
<dbReference type="GO" id="GO:0005829">
    <property type="term" value="C:cytosol"/>
    <property type="evidence" value="ECO:0007669"/>
    <property type="project" value="TreeGrafter"/>
</dbReference>
<protein>
    <submittedName>
        <fullName evidence="2">FAD-dependent oxidoreductase</fullName>
    </submittedName>
</protein>
<dbReference type="Pfam" id="PF01593">
    <property type="entry name" value="Amino_oxidase"/>
    <property type="match status" value="1"/>
</dbReference>